<evidence type="ECO:0000256" key="6">
    <source>
        <dbReference type="ARBA" id="ARBA00022989"/>
    </source>
</evidence>
<dbReference type="InterPro" id="IPR000644">
    <property type="entry name" value="CBS_dom"/>
</dbReference>
<sequence length="449" mass="51015">MDDPYPSLMMLAEINQVSAGYILVNLLIFVFLLLASGLVSGSEVAFFSLNAEDLSQMDDRGDKRAAKAIQLVESPKNLLSTVLILNNLINIAIVTLTTFFTWSIFGSDATGILIILVQTIGVTFAIVFFGEIVPKVYATKAKVEFSLLMAPLIYFFSALLKPLSFFLMSISNVIEKRIEKKGYSLSVDELHQALEITTEDTTEEEKDILKGIVNFGTLTVRQVMQSRMDITAVEYETDFHELMDKINKSGYSRIPVYKETIDHIEGILYIKDLLPFIDQDENFEWQNLIRKGFFVPEYKKIDTLLKDFQKRRVHMAIVVDEYGGTSGLVTLEDLIEEIIGEINDEFDDADDYFFKEIDSRTFVFEGKVSLNDFCKRLDVDPQIFDEVKGESESLGGLLLEINSNLPKNGSKIRYQDFEFTILAVDTRRIKKVKVHILSDKDETPGHNED</sequence>
<feature type="transmembrane region" description="Helical" evidence="11">
    <location>
        <begin position="20"/>
        <end position="39"/>
    </location>
</feature>
<evidence type="ECO:0000313" key="15">
    <source>
        <dbReference type="Proteomes" id="UP000292209"/>
    </source>
</evidence>
<dbReference type="SMART" id="SM01091">
    <property type="entry name" value="CorC_HlyC"/>
    <property type="match status" value="1"/>
</dbReference>
<dbReference type="PANTHER" id="PTHR22777">
    <property type="entry name" value="HEMOLYSIN-RELATED"/>
    <property type="match status" value="1"/>
</dbReference>
<proteinExistence type="inferred from homology"/>
<dbReference type="NCBIfam" id="TIGR03520">
    <property type="entry name" value="GldE"/>
    <property type="match status" value="1"/>
</dbReference>
<dbReference type="Gene3D" id="3.30.465.10">
    <property type="match status" value="1"/>
</dbReference>
<dbReference type="PROSITE" id="PS51371">
    <property type="entry name" value="CBS"/>
    <property type="match status" value="2"/>
</dbReference>
<comment type="caution">
    <text evidence="14">The sequence shown here is derived from an EMBL/GenBank/DDBJ whole genome shotgun (WGS) entry which is preliminary data.</text>
</comment>
<evidence type="ECO:0000259" key="12">
    <source>
        <dbReference type="PROSITE" id="PS51371"/>
    </source>
</evidence>
<dbReference type="InterPro" id="IPR046342">
    <property type="entry name" value="CBS_dom_sf"/>
</dbReference>
<dbReference type="Proteomes" id="UP000292209">
    <property type="component" value="Unassembled WGS sequence"/>
</dbReference>
<dbReference type="Pfam" id="PF01595">
    <property type="entry name" value="CNNM"/>
    <property type="match status" value="1"/>
</dbReference>
<dbReference type="OrthoDB" id="9798188at2"/>
<dbReference type="PANTHER" id="PTHR22777:SF32">
    <property type="entry name" value="UPF0053 INNER MEMBRANE PROTEIN YFJD"/>
    <property type="match status" value="1"/>
</dbReference>
<feature type="transmembrane region" description="Helical" evidence="11">
    <location>
        <begin position="83"/>
        <end position="105"/>
    </location>
</feature>
<protein>
    <submittedName>
        <fullName evidence="14">Protein involved in gliding motility GldE</fullName>
    </submittedName>
</protein>
<dbReference type="GO" id="GO:0050660">
    <property type="term" value="F:flavin adenine dinucleotide binding"/>
    <property type="evidence" value="ECO:0007669"/>
    <property type="project" value="InterPro"/>
</dbReference>
<dbReference type="Gene3D" id="3.10.580.10">
    <property type="entry name" value="CBS-domain"/>
    <property type="match status" value="1"/>
</dbReference>
<dbReference type="PROSITE" id="PS51846">
    <property type="entry name" value="CNNM"/>
    <property type="match status" value="1"/>
</dbReference>
<evidence type="ECO:0000259" key="13">
    <source>
        <dbReference type="PROSITE" id="PS51846"/>
    </source>
</evidence>
<evidence type="ECO:0000256" key="2">
    <source>
        <dbReference type="ARBA" id="ARBA00006337"/>
    </source>
</evidence>
<evidence type="ECO:0000256" key="8">
    <source>
        <dbReference type="ARBA" id="ARBA00023136"/>
    </source>
</evidence>
<keyword evidence="3" id="KW-1003">Cell membrane</keyword>
<dbReference type="InterPro" id="IPR044751">
    <property type="entry name" value="Ion_transp-like_CBS"/>
</dbReference>
<feature type="transmembrane region" description="Helical" evidence="11">
    <location>
        <begin position="111"/>
        <end position="133"/>
    </location>
</feature>
<feature type="domain" description="CBS" evidence="12">
    <location>
        <begin position="288"/>
        <end position="345"/>
    </location>
</feature>
<evidence type="ECO:0000256" key="3">
    <source>
        <dbReference type="ARBA" id="ARBA00022475"/>
    </source>
</evidence>
<evidence type="ECO:0000256" key="7">
    <source>
        <dbReference type="ARBA" id="ARBA00023122"/>
    </source>
</evidence>
<reference evidence="14 15" key="1">
    <citation type="submission" date="2019-02" db="EMBL/GenBank/DDBJ databases">
        <title>Genomic Encyclopedia of Archaeal and Bacterial Type Strains, Phase II (KMG-II): from individual species to whole genera.</title>
        <authorList>
            <person name="Goeker M."/>
        </authorList>
    </citation>
    <scope>NUCLEOTIDE SEQUENCE [LARGE SCALE GENOMIC DNA]</scope>
    <source>
        <strain evidence="14 15">DSM 21411</strain>
    </source>
</reference>
<keyword evidence="5" id="KW-0677">Repeat</keyword>
<keyword evidence="15" id="KW-1185">Reference proteome</keyword>
<keyword evidence="7 9" id="KW-0129">CBS domain</keyword>
<feature type="transmembrane region" description="Helical" evidence="11">
    <location>
        <begin position="145"/>
        <end position="168"/>
    </location>
</feature>
<dbReference type="FunFam" id="3.10.580.10:FF:000002">
    <property type="entry name" value="Magnesium/cobalt efflux protein CorC"/>
    <property type="match status" value="1"/>
</dbReference>
<dbReference type="InterPro" id="IPR019862">
    <property type="entry name" value="Motility-assoc_prot_GldE"/>
</dbReference>
<gene>
    <name evidence="14" type="ORF">BC751_1053</name>
</gene>
<organism evidence="14 15">
    <name type="scientific">Cecembia calidifontis</name>
    <dbReference type="NCBI Taxonomy" id="1187080"/>
    <lineage>
        <taxon>Bacteria</taxon>
        <taxon>Pseudomonadati</taxon>
        <taxon>Bacteroidota</taxon>
        <taxon>Cytophagia</taxon>
        <taxon>Cytophagales</taxon>
        <taxon>Cyclobacteriaceae</taxon>
        <taxon>Cecembia</taxon>
    </lineage>
</organism>
<dbReference type="InterPro" id="IPR005170">
    <property type="entry name" value="Transptr-assoc_dom"/>
</dbReference>
<dbReference type="RefSeq" id="WP_130274598.1">
    <property type="nucleotide sequence ID" value="NZ_SGXG01000001.1"/>
</dbReference>
<dbReference type="Pfam" id="PF00571">
    <property type="entry name" value="CBS"/>
    <property type="match status" value="2"/>
</dbReference>
<comment type="similarity">
    <text evidence="2">Belongs to the UPF0053 family.</text>
</comment>
<keyword evidence="4 10" id="KW-0812">Transmembrane</keyword>
<evidence type="ECO:0000256" key="9">
    <source>
        <dbReference type="PROSITE-ProRule" id="PRU00703"/>
    </source>
</evidence>
<evidence type="ECO:0000256" key="11">
    <source>
        <dbReference type="SAM" id="Phobius"/>
    </source>
</evidence>
<accession>A0A4Q7P7R2</accession>
<name>A0A4Q7P7R2_9BACT</name>
<dbReference type="EMBL" id="SGXG01000001">
    <property type="protein sequence ID" value="RZS95520.1"/>
    <property type="molecule type" value="Genomic_DNA"/>
</dbReference>
<feature type="domain" description="CBS" evidence="12">
    <location>
        <begin position="224"/>
        <end position="284"/>
    </location>
</feature>
<evidence type="ECO:0000256" key="1">
    <source>
        <dbReference type="ARBA" id="ARBA00004651"/>
    </source>
</evidence>
<dbReference type="SUPFAM" id="SSF56176">
    <property type="entry name" value="FAD-binding/transporter-associated domain-like"/>
    <property type="match status" value="1"/>
</dbReference>
<evidence type="ECO:0000256" key="4">
    <source>
        <dbReference type="ARBA" id="ARBA00022692"/>
    </source>
</evidence>
<dbReference type="AlphaFoldDB" id="A0A4Q7P7R2"/>
<dbReference type="InterPro" id="IPR016169">
    <property type="entry name" value="FAD-bd_PCMH_sub2"/>
</dbReference>
<evidence type="ECO:0000256" key="10">
    <source>
        <dbReference type="PROSITE-ProRule" id="PRU01193"/>
    </source>
</evidence>
<dbReference type="InterPro" id="IPR036318">
    <property type="entry name" value="FAD-bd_PCMH-like_sf"/>
</dbReference>
<dbReference type="GO" id="GO:0005886">
    <property type="term" value="C:plasma membrane"/>
    <property type="evidence" value="ECO:0007669"/>
    <property type="project" value="UniProtKB-SubCell"/>
</dbReference>
<comment type="subcellular location">
    <subcellularLocation>
        <location evidence="1">Cell membrane</location>
        <topology evidence="1">Multi-pass membrane protein</topology>
    </subcellularLocation>
</comment>
<dbReference type="SUPFAM" id="SSF54631">
    <property type="entry name" value="CBS-domain pair"/>
    <property type="match status" value="1"/>
</dbReference>
<feature type="domain" description="CNNM transmembrane" evidence="13">
    <location>
        <begin position="18"/>
        <end position="209"/>
    </location>
</feature>
<keyword evidence="8 10" id="KW-0472">Membrane</keyword>
<evidence type="ECO:0000256" key="5">
    <source>
        <dbReference type="ARBA" id="ARBA00022737"/>
    </source>
</evidence>
<dbReference type="Pfam" id="PF03471">
    <property type="entry name" value="CorC_HlyC"/>
    <property type="match status" value="1"/>
</dbReference>
<dbReference type="CDD" id="cd04590">
    <property type="entry name" value="CBS_pair_CorC_HlyC_assoc"/>
    <property type="match status" value="1"/>
</dbReference>
<evidence type="ECO:0000313" key="14">
    <source>
        <dbReference type="EMBL" id="RZS95520.1"/>
    </source>
</evidence>
<dbReference type="InterPro" id="IPR002550">
    <property type="entry name" value="CNNM"/>
</dbReference>
<keyword evidence="6 10" id="KW-1133">Transmembrane helix</keyword>